<proteinExistence type="predicted"/>
<gene>
    <name evidence="2" type="ORF">AXG55_00910</name>
</gene>
<dbReference type="STRING" id="1915309.AXG55_00910"/>
<sequence length="220" mass="25829">MINFNDDDKRVYLLKTLSLYKEKILDGLFNDSLFMHEQQLSTYYEMTSFIQENSNCFFRECVPGHITGSAYIINASFTKMLFTYHAKLKKWLQLGGHCDGEYLVHNTALREAHEESGLKQLNLINILNFPEIYHVNELTENKLSALPIDIDIHIIPERKNDPKHKHYDVSYLILANESENIIISEESLDLKWIDFKDIKLYTNETKTLRQINKIQALIQK</sequence>
<dbReference type="AlphaFoldDB" id="A0A1L4CX93"/>
<dbReference type="InterPro" id="IPR000086">
    <property type="entry name" value="NUDIX_hydrolase_dom"/>
</dbReference>
<organism evidence="2 3">
    <name type="scientific">Silvanigrella aquatica</name>
    <dbReference type="NCBI Taxonomy" id="1915309"/>
    <lineage>
        <taxon>Bacteria</taxon>
        <taxon>Pseudomonadati</taxon>
        <taxon>Bdellovibrionota</taxon>
        <taxon>Oligoflexia</taxon>
        <taxon>Silvanigrellales</taxon>
        <taxon>Silvanigrellaceae</taxon>
        <taxon>Silvanigrella</taxon>
    </lineage>
</organism>
<dbReference type="PROSITE" id="PS51462">
    <property type="entry name" value="NUDIX"/>
    <property type="match status" value="1"/>
</dbReference>
<dbReference type="RefSeq" id="WP_148696276.1">
    <property type="nucleotide sequence ID" value="NZ_CP017834.1"/>
</dbReference>
<dbReference type="SUPFAM" id="SSF55811">
    <property type="entry name" value="Nudix"/>
    <property type="match status" value="1"/>
</dbReference>
<evidence type="ECO:0000259" key="1">
    <source>
        <dbReference type="PROSITE" id="PS51462"/>
    </source>
</evidence>
<reference evidence="2 3" key="1">
    <citation type="submission" date="2016-10" db="EMBL/GenBank/DDBJ databases">
        <title>Silvanigrella aquatica sp. nov., isolated from a freshwater lake located in the Black Forest, Germany, description of Silvanigrellaceae fam. nov., Silvanigrellales ord. nov., reclassification of the order Bdellovibrionales in the class Oligoflexia, reclassification of the families Bacteriovoracaceae and Halobacteriovoraceae in the new order Bacteriovoracales ord. nov., and reclassification of the family Pseudobacteriovoracaceae in the order Oligoflexiales.</title>
        <authorList>
            <person name="Hahn M.W."/>
            <person name="Schmidt J."/>
            <person name="Koll U."/>
            <person name="Rohde M."/>
            <person name="Verbag S."/>
            <person name="Pitt A."/>
            <person name="Nakai R."/>
            <person name="Naganuma T."/>
            <person name="Lang E."/>
        </authorList>
    </citation>
    <scope>NUCLEOTIDE SEQUENCE [LARGE SCALE GENOMIC DNA]</scope>
    <source>
        <strain evidence="2 3">MWH-Nonnen-W8red</strain>
    </source>
</reference>
<dbReference type="EMBL" id="CP017834">
    <property type="protein sequence ID" value="APJ02567.1"/>
    <property type="molecule type" value="Genomic_DNA"/>
</dbReference>
<keyword evidence="3" id="KW-1185">Reference proteome</keyword>
<dbReference type="CDD" id="cd03674">
    <property type="entry name" value="NUDIX_Hydrolase"/>
    <property type="match status" value="1"/>
</dbReference>
<protein>
    <recommendedName>
        <fullName evidence="1">Nudix hydrolase domain-containing protein</fullName>
    </recommendedName>
</protein>
<dbReference type="Proteomes" id="UP000184731">
    <property type="component" value="Chromosome"/>
</dbReference>
<accession>A0A1L4CX93</accession>
<name>A0A1L4CX93_9BACT</name>
<evidence type="ECO:0000313" key="3">
    <source>
        <dbReference type="Proteomes" id="UP000184731"/>
    </source>
</evidence>
<dbReference type="InterPro" id="IPR015797">
    <property type="entry name" value="NUDIX_hydrolase-like_dom_sf"/>
</dbReference>
<dbReference type="Pfam" id="PF00293">
    <property type="entry name" value="NUDIX"/>
    <property type="match status" value="1"/>
</dbReference>
<feature type="domain" description="Nudix hydrolase" evidence="1">
    <location>
        <begin position="63"/>
        <end position="215"/>
    </location>
</feature>
<dbReference type="Gene3D" id="3.90.79.10">
    <property type="entry name" value="Nucleoside Triphosphate Pyrophosphohydrolase"/>
    <property type="match status" value="1"/>
</dbReference>
<evidence type="ECO:0000313" key="2">
    <source>
        <dbReference type="EMBL" id="APJ02567.1"/>
    </source>
</evidence>
<dbReference type="KEGG" id="saqi:AXG55_00910"/>
<dbReference type="OrthoDB" id="129709at2"/>